<protein>
    <submittedName>
        <fullName evidence="3">SRPBCC domain-containing protein</fullName>
    </submittedName>
</protein>
<evidence type="ECO:0000256" key="1">
    <source>
        <dbReference type="ARBA" id="ARBA00006817"/>
    </source>
</evidence>
<keyword evidence="4" id="KW-1185">Reference proteome</keyword>
<sequence length="159" mass="17766">MSETTIQVFEIYIKAPAQKVWDAITDPAWTARYGYKVPMEYDLRPGGAFRSRATKEMVAMGLPEIIIDGEVIEADPPHRLTTTYRFLFNDGNRAEGFSRITWEVEATTGGFTRLTVSHDVTGKPIMAGMVSHKFQQPGGGGWSWILSDLKSLMETGETM</sequence>
<dbReference type="EMBL" id="CP073078">
    <property type="protein sequence ID" value="QUD87803.1"/>
    <property type="molecule type" value="Genomic_DNA"/>
</dbReference>
<evidence type="ECO:0000313" key="4">
    <source>
        <dbReference type="Proteomes" id="UP000676409"/>
    </source>
</evidence>
<evidence type="ECO:0000313" key="3">
    <source>
        <dbReference type="EMBL" id="QUD87803.1"/>
    </source>
</evidence>
<dbReference type="RefSeq" id="WP_211937853.1">
    <property type="nucleotide sequence ID" value="NZ_CP073078.1"/>
</dbReference>
<proteinExistence type="inferred from homology"/>
<name>A0A975FZM8_9CAUL</name>
<dbReference type="Pfam" id="PF08327">
    <property type="entry name" value="AHSA1"/>
    <property type="match status" value="1"/>
</dbReference>
<gene>
    <name evidence="3" type="ORF">KCG34_22610</name>
</gene>
<evidence type="ECO:0000259" key="2">
    <source>
        <dbReference type="Pfam" id="PF08327"/>
    </source>
</evidence>
<dbReference type="AlphaFoldDB" id="A0A975FZM8"/>
<accession>A0A975FZM8</accession>
<organism evidence="3 4">
    <name type="scientific">Phenylobacterium montanum</name>
    <dbReference type="NCBI Taxonomy" id="2823693"/>
    <lineage>
        <taxon>Bacteria</taxon>
        <taxon>Pseudomonadati</taxon>
        <taxon>Pseudomonadota</taxon>
        <taxon>Alphaproteobacteria</taxon>
        <taxon>Caulobacterales</taxon>
        <taxon>Caulobacteraceae</taxon>
        <taxon>Phenylobacterium</taxon>
    </lineage>
</organism>
<dbReference type="InterPro" id="IPR013538">
    <property type="entry name" value="ASHA1/2-like_C"/>
</dbReference>
<dbReference type="Proteomes" id="UP000676409">
    <property type="component" value="Chromosome"/>
</dbReference>
<dbReference type="KEGG" id="caul:KCG34_22610"/>
<reference evidence="3" key="1">
    <citation type="submission" date="2021-04" db="EMBL/GenBank/DDBJ databases">
        <title>The complete genome sequence of Caulobacter sp. S6.</title>
        <authorList>
            <person name="Tang Y."/>
            <person name="Ouyang W."/>
            <person name="Liu Q."/>
            <person name="Huang B."/>
            <person name="Guo Z."/>
            <person name="Lei P."/>
        </authorList>
    </citation>
    <scope>NUCLEOTIDE SEQUENCE</scope>
    <source>
        <strain evidence="3">S6</strain>
    </source>
</reference>
<feature type="domain" description="Activator of Hsp90 ATPase homologue 1/2-like C-terminal" evidence="2">
    <location>
        <begin position="14"/>
        <end position="154"/>
    </location>
</feature>
<dbReference type="InterPro" id="IPR023393">
    <property type="entry name" value="START-like_dom_sf"/>
</dbReference>
<dbReference type="Gene3D" id="3.30.530.20">
    <property type="match status" value="1"/>
</dbReference>
<comment type="similarity">
    <text evidence="1">Belongs to the AHA1 family.</text>
</comment>
<dbReference type="SUPFAM" id="SSF55961">
    <property type="entry name" value="Bet v1-like"/>
    <property type="match status" value="1"/>
</dbReference>